<accession>A0AAU8FLL7</accession>
<dbReference type="SUPFAM" id="SSF48208">
    <property type="entry name" value="Six-hairpin glycosidases"/>
    <property type="match status" value="1"/>
</dbReference>
<dbReference type="Pfam" id="PF22422">
    <property type="entry name" value="MGH1-like_GH"/>
    <property type="match status" value="1"/>
</dbReference>
<dbReference type="InterPro" id="IPR008928">
    <property type="entry name" value="6-hairpin_glycosidase_sf"/>
</dbReference>
<feature type="domain" description="Putative glycogen debranching enzyme N-terminal" evidence="1">
    <location>
        <begin position="23"/>
        <end position="217"/>
    </location>
</feature>
<dbReference type="InterPro" id="IPR054491">
    <property type="entry name" value="MGH1-like_GH"/>
</dbReference>
<reference evidence="3" key="1">
    <citation type="submission" date="2024-06" db="EMBL/GenBank/DDBJ databases">
        <title>Sequencing and assembly of the genome of Dyadobacter sp. strain 676, a symbiont of Cyamopsis tetragonoloba.</title>
        <authorList>
            <person name="Guro P."/>
            <person name="Sazanova A."/>
            <person name="Kuznetsova I."/>
            <person name="Belimov A."/>
            <person name="Safronova V."/>
        </authorList>
    </citation>
    <scope>NUCLEOTIDE SEQUENCE</scope>
    <source>
        <strain evidence="3">676</strain>
    </source>
</reference>
<protein>
    <submittedName>
        <fullName evidence="3">Amylo-alpha-1,6-glucosidase</fullName>
    </submittedName>
</protein>
<sequence length="707" mass="79277">MEDQITSLNTIDISLLDDRTQVLNYRDTFAILNRSGDITASGGHAFGIYHRDTRYISSLSLSVNGVRPRLLGSSIKEENEILSIDLTNPTLTLDNGLTIEQGQIHIRRSQFLRSGYFYEKIQLQSFAGDTCPVKLSLRFGSDFLDIFEVRGIQRERRGLRGMPVIDDQSIIMYYDGLDGVKRTARVSFPRVFEYETQVPAAHFDFELLPGKSAELDYSIQFREEHQTDDAYPKSYKEARPLLEPELRRTSAMFPRIDTSNEQFTHWLNRSKIDLISLLADTPQGKYPYAGVPWYNTAFGRDGLITALQTLWAAPDLARDVLFFLASRQAVKADPAADAEPGKILHETRNGEMVALNEVPFRQYYGSIDSTPLFVMLAGRYYERTADKATIEALWPNVRAALEWIDRYGDLDGDGFLEYQHKAENGLTNQAWKDSFDSVFYDNGELAAPPIAMCEVQGYVYAAKKKAAVLAGAMGEPDLAAELEESAGQLKIEFHKRFWDEALQCYVLALDGNKKTCRVKSSNAGQLLYTGIVPDQFAAPLAATLLKPDMFSGWGLRTVSSESARYNPMSYHNGSIWPHDVSLVAMGMARYGLHREAYQLVTSLFDASLFLPLQRLPELYCGFERRKGEGPTPYPVACSPQAWSVAAAFQVIEAILLPGFDPAKGTLTINADGLPAYLDEIRVSGLRVGTSAYDVRFRKESGPEIRKM</sequence>
<dbReference type="Gene3D" id="1.50.10.10">
    <property type="match status" value="1"/>
</dbReference>
<dbReference type="RefSeq" id="WP_353720243.1">
    <property type="nucleotide sequence ID" value="NZ_CP159289.1"/>
</dbReference>
<dbReference type="AlphaFoldDB" id="A0AAU8FLL7"/>
<dbReference type="GO" id="GO:0005975">
    <property type="term" value="P:carbohydrate metabolic process"/>
    <property type="evidence" value="ECO:0007669"/>
    <property type="project" value="InterPro"/>
</dbReference>
<evidence type="ECO:0000259" key="1">
    <source>
        <dbReference type="Pfam" id="PF14742"/>
    </source>
</evidence>
<dbReference type="InterPro" id="IPR012341">
    <property type="entry name" value="6hp_glycosidase-like_sf"/>
</dbReference>
<organism evidence="3">
    <name type="scientific">Dyadobacter sp. 676</name>
    <dbReference type="NCBI Taxonomy" id="3088362"/>
    <lineage>
        <taxon>Bacteria</taxon>
        <taxon>Pseudomonadati</taxon>
        <taxon>Bacteroidota</taxon>
        <taxon>Cytophagia</taxon>
        <taxon>Cytophagales</taxon>
        <taxon>Spirosomataceae</taxon>
        <taxon>Dyadobacter</taxon>
    </lineage>
</organism>
<gene>
    <name evidence="3" type="ORF">ABV298_00445</name>
</gene>
<evidence type="ECO:0000259" key="2">
    <source>
        <dbReference type="Pfam" id="PF22422"/>
    </source>
</evidence>
<dbReference type="Pfam" id="PF14742">
    <property type="entry name" value="GDE_N_bis"/>
    <property type="match status" value="1"/>
</dbReference>
<dbReference type="InterPro" id="IPR032856">
    <property type="entry name" value="GDE_N_bis"/>
</dbReference>
<feature type="domain" description="Mannosylglycerate hydrolase MGH1-like glycoside hydrolase" evidence="2">
    <location>
        <begin position="305"/>
        <end position="604"/>
    </location>
</feature>
<evidence type="ECO:0000313" key="3">
    <source>
        <dbReference type="EMBL" id="XCH24936.1"/>
    </source>
</evidence>
<name>A0AAU8FLL7_9BACT</name>
<dbReference type="EMBL" id="CP159289">
    <property type="protein sequence ID" value="XCH24936.1"/>
    <property type="molecule type" value="Genomic_DNA"/>
</dbReference>
<proteinExistence type="predicted"/>